<sequence>MTVAQSPTKSPTPEQIAKYNQKILGLLGEPLNEQQKSALAFYSQGESEEVKKLSACYPADSYIKTLGYLVATKKPTPAIYTLIAETSRSCADFHREQILNSLGEFTSSL</sequence>
<reference evidence="1 2" key="1">
    <citation type="submission" date="2017-08" db="EMBL/GenBank/DDBJ databases">
        <title>Draft genome sequence of filamentous cyanobacterium Calothrix elsteri CCALA 953.</title>
        <authorList>
            <person name="Gagunashvili A.N."/>
            <person name="Elster J."/>
            <person name="Andresson O.S."/>
        </authorList>
    </citation>
    <scope>NUCLEOTIDE SEQUENCE [LARGE SCALE GENOMIC DNA]</scope>
    <source>
        <strain evidence="1 2">CCALA 953</strain>
    </source>
</reference>
<dbReference type="EMBL" id="NTFS01000370">
    <property type="protein sequence ID" value="PAX51571.1"/>
    <property type="molecule type" value="Genomic_DNA"/>
</dbReference>
<dbReference type="AlphaFoldDB" id="A0A2A2TCZ8"/>
<proteinExistence type="predicted"/>
<dbReference type="RefSeq" id="WP_095724080.1">
    <property type="nucleotide sequence ID" value="NZ_NTFS01000370.1"/>
</dbReference>
<dbReference type="Proteomes" id="UP000218238">
    <property type="component" value="Unassembled WGS sequence"/>
</dbReference>
<comment type="caution">
    <text evidence="1">The sequence shown here is derived from an EMBL/GenBank/DDBJ whole genome shotgun (WGS) entry which is preliminary data.</text>
</comment>
<organism evidence="1 2">
    <name type="scientific">Brunnivagina elsteri CCALA 953</name>
    <dbReference type="NCBI Taxonomy" id="987040"/>
    <lineage>
        <taxon>Bacteria</taxon>
        <taxon>Bacillati</taxon>
        <taxon>Cyanobacteriota</taxon>
        <taxon>Cyanophyceae</taxon>
        <taxon>Nostocales</taxon>
        <taxon>Calotrichaceae</taxon>
        <taxon>Brunnivagina</taxon>
    </lineage>
</organism>
<evidence type="ECO:0000313" key="1">
    <source>
        <dbReference type="EMBL" id="PAX51571.1"/>
    </source>
</evidence>
<evidence type="ECO:0000313" key="2">
    <source>
        <dbReference type="Proteomes" id="UP000218238"/>
    </source>
</evidence>
<name>A0A2A2TCZ8_9CYAN</name>
<gene>
    <name evidence="1" type="ORF">CK510_24060</name>
</gene>
<accession>A0A2A2TCZ8</accession>
<keyword evidence="2" id="KW-1185">Reference proteome</keyword>
<dbReference type="OrthoDB" id="532775at2"/>
<protein>
    <submittedName>
        <fullName evidence="1">Uncharacterized protein</fullName>
    </submittedName>
</protein>